<proteinExistence type="predicted"/>
<evidence type="ECO:0000256" key="1">
    <source>
        <dbReference type="SAM" id="MobiDB-lite"/>
    </source>
</evidence>
<protein>
    <submittedName>
        <fullName evidence="3">Uncharacterized protein</fullName>
    </submittedName>
</protein>
<feature type="signal peptide" evidence="2">
    <location>
        <begin position="1"/>
        <end position="19"/>
    </location>
</feature>
<feature type="compositionally biased region" description="Basic and acidic residues" evidence="1">
    <location>
        <begin position="143"/>
        <end position="169"/>
    </location>
</feature>
<feature type="compositionally biased region" description="Basic and acidic residues" evidence="1">
    <location>
        <begin position="79"/>
        <end position="92"/>
    </location>
</feature>
<feature type="compositionally biased region" description="Basic and acidic residues" evidence="1">
    <location>
        <begin position="220"/>
        <end position="237"/>
    </location>
</feature>
<dbReference type="OrthoDB" id="8251545at2759"/>
<comment type="caution">
    <text evidence="3">The sequence shown here is derived from an EMBL/GenBank/DDBJ whole genome shotgun (WGS) entry which is preliminary data.</text>
</comment>
<sequence length="237" mass="27019">MRKLVHLFFLLVAINIVVSYKISGDHEKHKEEYKKGGGKEFNEEHHSEQSEKGDKGYEKKKVAEKGEKGHHDKARHQKKYNEEGGSKKSHHADEGYYVEKHAGEKGEKGFSFKDHGSYAKGHDTKGEHNVRKLNEFKKRTDFFDEDHDQAFKENHGEYEHEKGYKEGAKAKASKKAGGFQKAGYGKSKKQEKGGHHHADKGYKKGGGRESFYDKGASYGDEGKKDGFKKYGFEKKGY</sequence>
<gene>
    <name evidence="3" type="ORF">ACAOBT_LOCUS1463</name>
</gene>
<feature type="region of interest" description="Disordered" evidence="1">
    <location>
        <begin position="26"/>
        <end position="92"/>
    </location>
</feature>
<feature type="region of interest" description="Disordered" evidence="1">
    <location>
        <begin position="143"/>
        <end position="237"/>
    </location>
</feature>
<accession>A0A9P0JMI0</accession>
<dbReference type="Proteomes" id="UP001152888">
    <property type="component" value="Unassembled WGS sequence"/>
</dbReference>
<organism evidence="3 4">
    <name type="scientific">Acanthoscelides obtectus</name>
    <name type="common">Bean weevil</name>
    <name type="synonym">Bruchus obtectus</name>
    <dbReference type="NCBI Taxonomy" id="200917"/>
    <lineage>
        <taxon>Eukaryota</taxon>
        <taxon>Metazoa</taxon>
        <taxon>Ecdysozoa</taxon>
        <taxon>Arthropoda</taxon>
        <taxon>Hexapoda</taxon>
        <taxon>Insecta</taxon>
        <taxon>Pterygota</taxon>
        <taxon>Neoptera</taxon>
        <taxon>Endopterygota</taxon>
        <taxon>Coleoptera</taxon>
        <taxon>Polyphaga</taxon>
        <taxon>Cucujiformia</taxon>
        <taxon>Chrysomeloidea</taxon>
        <taxon>Chrysomelidae</taxon>
        <taxon>Bruchinae</taxon>
        <taxon>Bruchini</taxon>
        <taxon>Acanthoscelides</taxon>
    </lineage>
</organism>
<feature type="region of interest" description="Disordered" evidence="1">
    <location>
        <begin position="107"/>
        <end position="130"/>
    </location>
</feature>
<feature type="compositionally biased region" description="Basic and acidic residues" evidence="1">
    <location>
        <begin position="199"/>
        <end position="212"/>
    </location>
</feature>
<name>A0A9P0JMI0_ACAOB</name>
<keyword evidence="4" id="KW-1185">Reference proteome</keyword>
<dbReference type="Pfam" id="PF16009">
    <property type="entry name" value="DUF4779"/>
    <property type="match status" value="1"/>
</dbReference>
<feature type="chain" id="PRO_5040468239" evidence="2">
    <location>
        <begin position="20"/>
        <end position="237"/>
    </location>
</feature>
<keyword evidence="2" id="KW-0732">Signal</keyword>
<reference evidence="3" key="1">
    <citation type="submission" date="2022-03" db="EMBL/GenBank/DDBJ databases">
        <authorList>
            <person name="Sayadi A."/>
        </authorList>
    </citation>
    <scope>NUCLEOTIDE SEQUENCE</scope>
</reference>
<dbReference type="InterPro" id="IPR031959">
    <property type="entry name" value="DUF4779"/>
</dbReference>
<evidence type="ECO:0000256" key="2">
    <source>
        <dbReference type="SAM" id="SignalP"/>
    </source>
</evidence>
<feature type="compositionally biased region" description="Basic and acidic residues" evidence="1">
    <location>
        <begin position="26"/>
        <end position="70"/>
    </location>
</feature>
<evidence type="ECO:0000313" key="4">
    <source>
        <dbReference type="Proteomes" id="UP001152888"/>
    </source>
</evidence>
<dbReference type="AlphaFoldDB" id="A0A9P0JMI0"/>
<dbReference type="EMBL" id="CAKOFQ010006664">
    <property type="protein sequence ID" value="CAH1956228.1"/>
    <property type="molecule type" value="Genomic_DNA"/>
</dbReference>
<evidence type="ECO:0000313" key="3">
    <source>
        <dbReference type="EMBL" id="CAH1956228.1"/>
    </source>
</evidence>